<sequence>MPSSLMQNMGRPWTHICVWRRLVLPASAVLGLLFTTSLHRPSGVVSPVRTNAHSLGPPPPSRSQPGQPFKGVKDFYVSQRIFEENREREALEAAGDALDSDDEKEIECSEDEGPVDSGGSAHDSALPAWDGPLSPLSSVPPSPTSSAPCLPATSSPSSLLLPVPSAWDEPLSPLSSAPPSPTLTASCPPSIPGDPMNEEEARIQELMLLWKGRPGARRRAKRRYRREQKLNGAHHTSSLPKAYPESIAAYATPWKLSW</sequence>
<evidence type="ECO:0000256" key="1">
    <source>
        <dbReference type="SAM" id="MobiDB-lite"/>
    </source>
</evidence>
<protein>
    <submittedName>
        <fullName evidence="2">Uncharacterized protein</fullName>
    </submittedName>
</protein>
<feature type="region of interest" description="Disordered" evidence="1">
    <location>
        <begin position="217"/>
        <end position="238"/>
    </location>
</feature>
<feature type="region of interest" description="Disordered" evidence="1">
    <location>
        <begin position="169"/>
        <end position="196"/>
    </location>
</feature>
<dbReference type="EMBL" id="JASNQZ010000002">
    <property type="protein sequence ID" value="KAL0960372.1"/>
    <property type="molecule type" value="Genomic_DNA"/>
</dbReference>
<proteinExistence type="predicted"/>
<comment type="caution">
    <text evidence="2">The sequence shown here is derived from an EMBL/GenBank/DDBJ whole genome shotgun (WGS) entry which is preliminary data.</text>
</comment>
<evidence type="ECO:0000313" key="3">
    <source>
        <dbReference type="Proteomes" id="UP001556367"/>
    </source>
</evidence>
<feature type="compositionally biased region" description="Acidic residues" evidence="1">
    <location>
        <begin position="98"/>
        <end position="114"/>
    </location>
</feature>
<gene>
    <name evidence="2" type="ORF">HGRIS_011996</name>
</gene>
<feature type="compositionally biased region" description="Basic residues" evidence="1">
    <location>
        <begin position="217"/>
        <end position="226"/>
    </location>
</feature>
<name>A0ABR3JWY5_9AGAR</name>
<dbReference type="Proteomes" id="UP001556367">
    <property type="component" value="Unassembled WGS sequence"/>
</dbReference>
<reference evidence="3" key="1">
    <citation type="submission" date="2024-06" db="EMBL/GenBank/DDBJ databases">
        <title>Multi-omics analyses provide insights into the biosynthesis of the anticancer antibiotic pleurotin in Hohenbuehelia grisea.</title>
        <authorList>
            <person name="Weaver J.A."/>
            <person name="Alberti F."/>
        </authorList>
    </citation>
    <scope>NUCLEOTIDE SEQUENCE [LARGE SCALE GENOMIC DNA]</scope>
    <source>
        <strain evidence="3">T-177</strain>
    </source>
</reference>
<feature type="compositionally biased region" description="Low complexity" evidence="1">
    <location>
        <begin position="144"/>
        <end position="155"/>
    </location>
</feature>
<keyword evidence="3" id="KW-1185">Reference proteome</keyword>
<organism evidence="2 3">
    <name type="scientific">Hohenbuehelia grisea</name>
    <dbReference type="NCBI Taxonomy" id="104357"/>
    <lineage>
        <taxon>Eukaryota</taxon>
        <taxon>Fungi</taxon>
        <taxon>Dikarya</taxon>
        <taxon>Basidiomycota</taxon>
        <taxon>Agaricomycotina</taxon>
        <taxon>Agaricomycetes</taxon>
        <taxon>Agaricomycetidae</taxon>
        <taxon>Agaricales</taxon>
        <taxon>Pleurotineae</taxon>
        <taxon>Pleurotaceae</taxon>
        <taxon>Hohenbuehelia</taxon>
    </lineage>
</organism>
<feature type="region of interest" description="Disordered" evidence="1">
    <location>
        <begin position="49"/>
        <end position="70"/>
    </location>
</feature>
<evidence type="ECO:0000313" key="2">
    <source>
        <dbReference type="EMBL" id="KAL0960372.1"/>
    </source>
</evidence>
<accession>A0ABR3JWY5</accession>
<feature type="region of interest" description="Disordered" evidence="1">
    <location>
        <begin position="90"/>
        <end position="155"/>
    </location>
</feature>